<reference evidence="4" key="1">
    <citation type="submission" date="2012-12" db="EMBL/GenBank/DDBJ databases">
        <authorList>
            <person name="Hellsten U."/>
            <person name="Grimwood J."/>
            <person name="Chapman J.A."/>
            <person name="Shapiro H."/>
            <person name="Aerts A."/>
            <person name="Otillar R.P."/>
            <person name="Terry A.Y."/>
            <person name="Boore J.L."/>
            <person name="Simakov O."/>
            <person name="Marletaz F."/>
            <person name="Cho S.-J."/>
            <person name="Edsinger-Gonzales E."/>
            <person name="Havlak P."/>
            <person name="Kuo D.-H."/>
            <person name="Larsson T."/>
            <person name="Lv J."/>
            <person name="Arendt D."/>
            <person name="Savage R."/>
            <person name="Osoegawa K."/>
            <person name="de Jong P."/>
            <person name="Lindberg D.R."/>
            <person name="Seaver E.C."/>
            <person name="Weisblat D.A."/>
            <person name="Putnam N.H."/>
            <person name="Grigoriev I.V."/>
            <person name="Rokhsar D.S."/>
        </authorList>
    </citation>
    <scope>NUCLEOTIDE SEQUENCE</scope>
</reference>
<dbReference type="Proteomes" id="UP000015101">
    <property type="component" value="Unassembled WGS sequence"/>
</dbReference>
<protein>
    <submittedName>
        <fullName evidence="2 3">Uncharacterized protein</fullName>
    </submittedName>
</protein>
<keyword evidence="4" id="KW-1185">Reference proteome</keyword>
<organism evidence="3 4">
    <name type="scientific">Helobdella robusta</name>
    <name type="common">Californian leech</name>
    <dbReference type="NCBI Taxonomy" id="6412"/>
    <lineage>
        <taxon>Eukaryota</taxon>
        <taxon>Metazoa</taxon>
        <taxon>Spiralia</taxon>
        <taxon>Lophotrochozoa</taxon>
        <taxon>Annelida</taxon>
        <taxon>Clitellata</taxon>
        <taxon>Hirudinea</taxon>
        <taxon>Rhynchobdellida</taxon>
        <taxon>Glossiphoniidae</taxon>
        <taxon>Helobdella</taxon>
    </lineage>
</organism>
<dbReference type="InParanoid" id="T1EPX4"/>
<dbReference type="EnsemblMetazoa" id="HelroT160176">
    <property type="protein sequence ID" value="HelroP160176"/>
    <property type="gene ID" value="HelroG160176"/>
</dbReference>
<gene>
    <name evidence="3" type="primary">20198624</name>
    <name evidence="2" type="ORF">HELRODRAFT_160176</name>
</gene>
<reference evidence="3" key="3">
    <citation type="submission" date="2015-06" db="UniProtKB">
        <authorList>
            <consortium name="EnsemblMetazoa"/>
        </authorList>
    </citation>
    <scope>IDENTIFICATION</scope>
</reference>
<dbReference type="GeneID" id="20198624"/>
<dbReference type="HOGENOM" id="CLU_880763_0_0_1"/>
<reference evidence="2 4" key="2">
    <citation type="journal article" date="2013" name="Nature">
        <title>Insights into bilaterian evolution from three spiralian genomes.</title>
        <authorList>
            <person name="Simakov O."/>
            <person name="Marletaz F."/>
            <person name="Cho S.J."/>
            <person name="Edsinger-Gonzales E."/>
            <person name="Havlak P."/>
            <person name="Hellsten U."/>
            <person name="Kuo D.H."/>
            <person name="Larsson T."/>
            <person name="Lv J."/>
            <person name="Arendt D."/>
            <person name="Savage R."/>
            <person name="Osoegawa K."/>
            <person name="de Jong P."/>
            <person name="Grimwood J."/>
            <person name="Chapman J.A."/>
            <person name="Shapiro H."/>
            <person name="Aerts A."/>
            <person name="Otillar R.P."/>
            <person name="Terry A.Y."/>
            <person name="Boore J.L."/>
            <person name="Grigoriev I.V."/>
            <person name="Lindberg D.R."/>
            <person name="Seaver E.C."/>
            <person name="Weisblat D.A."/>
            <person name="Putnam N.H."/>
            <person name="Rokhsar D.S."/>
        </authorList>
    </citation>
    <scope>NUCLEOTIDE SEQUENCE</scope>
</reference>
<evidence type="ECO:0000256" key="1">
    <source>
        <dbReference type="SAM" id="MobiDB-lite"/>
    </source>
</evidence>
<sequence>MDKWLKQQPLKRKSSSSIATEPMLSADVSADSDSDDDNQKLRKIRRYDEKYLSLGFSCKLSADKTLFKTSVFSMSSLKKCSRSNVIDYLRSTLSSLLEQYFSYESFLVLLFGDRNKKIAFISTFTRLCLCLPCHVNFGRQMKVSKINELLDINKTILSRLAGTAPGTSLNKLLSITKKLKLKIEQAKKVIGKQTTCSSSMKPMKIEPRKKMVYVGKLDQCTPEDVICHLKSINVTVISCKPLIKSVFNKKNNSINSDTQDLATTKTSAAFIILFYESDFDKILIKFISLGNPKSDFDQLQKNKFHDISEQKNLPYG</sequence>
<feature type="region of interest" description="Disordered" evidence="1">
    <location>
        <begin position="1"/>
        <end position="37"/>
    </location>
</feature>
<dbReference type="RefSeq" id="XP_009015421.1">
    <property type="nucleotide sequence ID" value="XM_009017173.1"/>
</dbReference>
<evidence type="ECO:0000313" key="4">
    <source>
        <dbReference type="Proteomes" id="UP000015101"/>
    </source>
</evidence>
<dbReference type="KEGG" id="hro:HELRODRAFT_160176"/>
<name>T1EPX4_HELRO</name>
<dbReference type="EMBL" id="KB096324">
    <property type="protein sequence ID" value="ESO06053.1"/>
    <property type="molecule type" value="Genomic_DNA"/>
</dbReference>
<dbReference type="EMBL" id="AMQM01000530">
    <property type="status" value="NOT_ANNOTATED_CDS"/>
    <property type="molecule type" value="Genomic_DNA"/>
</dbReference>
<proteinExistence type="predicted"/>
<dbReference type="AlphaFoldDB" id="T1EPX4"/>
<evidence type="ECO:0000313" key="3">
    <source>
        <dbReference type="EnsemblMetazoa" id="HelroP160176"/>
    </source>
</evidence>
<dbReference type="CTD" id="20198624"/>
<evidence type="ECO:0000313" key="2">
    <source>
        <dbReference type="EMBL" id="ESO06053.1"/>
    </source>
</evidence>
<accession>T1EPX4</accession>